<dbReference type="PANTHER" id="PTHR11932">
    <property type="entry name" value="CULLIN"/>
    <property type="match status" value="1"/>
</dbReference>
<dbReference type="SUPFAM" id="SSF74788">
    <property type="entry name" value="Cullin repeat-like"/>
    <property type="match status" value="1"/>
</dbReference>
<dbReference type="FunFam" id="1.20.1310.10:FF:000003">
    <property type="entry name" value="Cullin 4A"/>
    <property type="match status" value="1"/>
</dbReference>
<organism evidence="9">
    <name type="scientific">Mucochytrium quahogii</name>
    <dbReference type="NCBI Taxonomy" id="96639"/>
    <lineage>
        <taxon>Eukaryota</taxon>
        <taxon>Sar</taxon>
        <taxon>Stramenopiles</taxon>
        <taxon>Bigyra</taxon>
        <taxon>Labyrinthulomycetes</taxon>
        <taxon>Thraustochytrida</taxon>
        <taxon>Thraustochytriidae</taxon>
        <taxon>Mucochytrium</taxon>
    </lineage>
</organism>
<reference evidence="9" key="1">
    <citation type="submission" date="2021-01" db="EMBL/GenBank/DDBJ databases">
        <authorList>
            <person name="Corre E."/>
            <person name="Pelletier E."/>
            <person name="Niang G."/>
            <person name="Scheremetjew M."/>
            <person name="Finn R."/>
            <person name="Kale V."/>
            <person name="Holt S."/>
            <person name="Cochrane G."/>
            <person name="Meng A."/>
            <person name="Brown T."/>
            <person name="Cohen L."/>
        </authorList>
    </citation>
    <scope>NUCLEOTIDE SEQUENCE</scope>
    <source>
        <strain evidence="9">NY070348D</strain>
    </source>
</reference>
<comment type="pathway">
    <text evidence="1">Protein modification; protein ubiquitination.</text>
</comment>
<dbReference type="InterPro" id="IPR059120">
    <property type="entry name" value="Cullin-like_AB"/>
</dbReference>
<evidence type="ECO:0000256" key="7">
    <source>
        <dbReference type="RuleBase" id="RU003829"/>
    </source>
</evidence>
<evidence type="ECO:0000256" key="5">
    <source>
        <dbReference type="ARBA" id="ARBA00022843"/>
    </source>
</evidence>
<dbReference type="Gene3D" id="1.20.1310.10">
    <property type="entry name" value="Cullin Repeats"/>
    <property type="match status" value="4"/>
</dbReference>
<keyword evidence="3" id="KW-1017">Isopeptide bond</keyword>
<dbReference type="SUPFAM" id="SSF75632">
    <property type="entry name" value="Cullin homology domain"/>
    <property type="match status" value="1"/>
</dbReference>
<dbReference type="Pfam" id="PF00888">
    <property type="entry name" value="Cullin"/>
    <property type="match status" value="1"/>
</dbReference>
<feature type="domain" description="Cullin family profile" evidence="8">
    <location>
        <begin position="379"/>
        <end position="613"/>
    </location>
</feature>
<evidence type="ECO:0000256" key="3">
    <source>
        <dbReference type="ARBA" id="ARBA00022499"/>
    </source>
</evidence>
<keyword evidence="5" id="KW-0832">Ubl conjugation</keyword>
<keyword evidence="4" id="KW-0833">Ubl conjugation pathway</keyword>
<evidence type="ECO:0000256" key="2">
    <source>
        <dbReference type="ARBA" id="ARBA00006019"/>
    </source>
</evidence>
<dbReference type="InterPro" id="IPR016159">
    <property type="entry name" value="Cullin_repeat-like_dom_sf"/>
</dbReference>
<dbReference type="Gene3D" id="3.30.230.130">
    <property type="entry name" value="Cullin, Chain C, Domain 2"/>
    <property type="match status" value="1"/>
</dbReference>
<evidence type="ECO:0000313" key="9">
    <source>
        <dbReference type="EMBL" id="CAD9681290.1"/>
    </source>
</evidence>
<dbReference type="FunFam" id="1.20.1310.10:FF:000004">
    <property type="entry name" value="Cullin 4B"/>
    <property type="match status" value="1"/>
</dbReference>
<dbReference type="InterPro" id="IPR001373">
    <property type="entry name" value="Cullin_N"/>
</dbReference>
<dbReference type="FunFam" id="1.20.1310.10:FF:000001">
    <property type="entry name" value="Cullin 3"/>
    <property type="match status" value="1"/>
</dbReference>
<dbReference type="InterPro" id="IPR045093">
    <property type="entry name" value="Cullin"/>
</dbReference>
<dbReference type="GO" id="GO:0006511">
    <property type="term" value="P:ubiquitin-dependent protein catabolic process"/>
    <property type="evidence" value="ECO:0007669"/>
    <property type="project" value="InterPro"/>
</dbReference>
<name>A0A7S2RW32_9STRA</name>
<dbReference type="GO" id="GO:0031625">
    <property type="term" value="F:ubiquitin protein ligase binding"/>
    <property type="evidence" value="ECO:0007669"/>
    <property type="project" value="InterPro"/>
</dbReference>
<dbReference type="SMART" id="SM00182">
    <property type="entry name" value="CULLIN"/>
    <property type="match status" value="1"/>
</dbReference>
<proteinExistence type="inferred from homology"/>
<gene>
    <name evidence="9" type="ORF">QSP1433_LOCUS7226</name>
</gene>
<evidence type="ECO:0000256" key="1">
    <source>
        <dbReference type="ARBA" id="ARBA00004906"/>
    </source>
</evidence>
<sequence>MIGSSARSKISDRGTGKRMKIRLSKANPKLPEHFLDKSWVKLEEAVNAIHKAEPVTHSREELYHVVEDLCMHKQAAELCKRLEGLLDKRIEQSIASLIDQTPDHAAFLSLVSETWQNHCQQMQSIRSIFLYLDRSYIISDLNLRSLWEIGLGMFRKYLEKEPQVEEKVISGFLDLIARERNGEDVNYSICTCIVRMLVALQLYEEKFEARFLQETCDFYKQESVRIFQQSLVPDYLLHVEQRLKEEKKRVTQYLDPQTRSQLVKVCEKELILTHVSILLEKGFETLMDARRTADLQRMYTLFARVDSLNNMRVTLSAYVKRRGLEVVKNEAEEKEMVPTLLRLKQDLDDLLANAMSNNEDFERTIRDAFEAFINSRENRPAELIAKYIDRQLRSGSKGVSGEEEVETLLDKVVVLFRFLNAKDVFEAFYKKDLAKRLLLGKSASNDLERSMIAKLKTECGSNFTNKLEGMFKDIGISKDLMVHFNNSEKVKDQKGNMEIHVSVLTTGFWPAYPSMKSLKLPVELATYQTLFSDYYLSKYNGRRLAWQHSLGHCLLGANLPAGRRELQVSLFQTVVLMIFNQATSAEQEMPFAFIKTASGIEDAELRRTLQSLACGKIRVLSKLPPGRDIGDNDKFVISKECKPKQFRVKINSIQMKESSKENAEN</sequence>
<protein>
    <recommendedName>
        <fullName evidence="8">Cullin family profile domain-containing protein</fullName>
    </recommendedName>
</protein>
<evidence type="ECO:0000256" key="6">
    <source>
        <dbReference type="PROSITE-ProRule" id="PRU00330"/>
    </source>
</evidence>
<evidence type="ECO:0000259" key="8">
    <source>
        <dbReference type="PROSITE" id="PS50069"/>
    </source>
</evidence>
<evidence type="ECO:0000256" key="4">
    <source>
        <dbReference type="ARBA" id="ARBA00022786"/>
    </source>
</evidence>
<dbReference type="InterPro" id="IPR036317">
    <property type="entry name" value="Cullin_homology_sf"/>
</dbReference>
<comment type="similarity">
    <text evidence="2 6 7">Belongs to the cullin family.</text>
</comment>
<accession>A0A7S2RW32</accession>
<dbReference type="InterPro" id="IPR016158">
    <property type="entry name" value="Cullin_homology"/>
</dbReference>
<dbReference type="FunFam" id="1.20.1310.10:FF:000035">
    <property type="entry name" value="Ubiquitin ligase subunit CulD, putative"/>
    <property type="match status" value="1"/>
</dbReference>
<dbReference type="AlphaFoldDB" id="A0A7S2RW32"/>
<dbReference type="PROSITE" id="PS50069">
    <property type="entry name" value="CULLIN_2"/>
    <property type="match status" value="1"/>
</dbReference>
<dbReference type="FunFam" id="3.30.230.130:FF:000001">
    <property type="entry name" value="Cullin 4A"/>
    <property type="match status" value="1"/>
</dbReference>
<dbReference type="Pfam" id="PF26557">
    <property type="entry name" value="Cullin_AB"/>
    <property type="match status" value="1"/>
</dbReference>
<dbReference type="EMBL" id="HBHK01011537">
    <property type="protein sequence ID" value="CAD9681290.1"/>
    <property type="molecule type" value="Transcribed_RNA"/>
</dbReference>